<evidence type="ECO:0000259" key="1">
    <source>
        <dbReference type="Pfam" id="PF06985"/>
    </source>
</evidence>
<accession>A0A8K0TRV5</accession>
<dbReference type="Pfam" id="PF06985">
    <property type="entry name" value="HET"/>
    <property type="match status" value="1"/>
</dbReference>
<dbReference type="InterPro" id="IPR010730">
    <property type="entry name" value="HET"/>
</dbReference>
<name>A0A8K0TRV5_9PEZI</name>
<dbReference type="Pfam" id="PF26639">
    <property type="entry name" value="Het-6_barrel"/>
    <property type="match status" value="1"/>
</dbReference>
<proteinExistence type="predicted"/>
<reference evidence="2" key="1">
    <citation type="journal article" date="2021" name="Nat. Commun.">
        <title>Genetic determinants of endophytism in the Arabidopsis root mycobiome.</title>
        <authorList>
            <person name="Mesny F."/>
            <person name="Miyauchi S."/>
            <person name="Thiergart T."/>
            <person name="Pickel B."/>
            <person name="Atanasova L."/>
            <person name="Karlsson M."/>
            <person name="Huettel B."/>
            <person name="Barry K.W."/>
            <person name="Haridas S."/>
            <person name="Chen C."/>
            <person name="Bauer D."/>
            <person name="Andreopoulos W."/>
            <person name="Pangilinan J."/>
            <person name="LaButti K."/>
            <person name="Riley R."/>
            <person name="Lipzen A."/>
            <person name="Clum A."/>
            <person name="Drula E."/>
            <person name="Henrissat B."/>
            <person name="Kohler A."/>
            <person name="Grigoriev I.V."/>
            <person name="Martin F.M."/>
            <person name="Hacquard S."/>
        </authorList>
    </citation>
    <scope>NUCLEOTIDE SEQUENCE</scope>
    <source>
        <strain evidence="2">MPI-CAGE-AT-0016</strain>
    </source>
</reference>
<comment type="caution">
    <text evidence="2">The sequence shown here is derived from an EMBL/GenBank/DDBJ whole genome shotgun (WGS) entry which is preliminary data.</text>
</comment>
<evidence type="ECO:0000313" key="2">
    <source>
        <dbReference type="EMBL" id="KAH7375194.1"/>
    </source>
</evidence>
<dbReference type="Proteomes" id="UP000813385">
    <property type="component" value="Unassembled WGS sequence"/>
</dbReference>
<dbReference type="EMBL" id="JAGPXD010000001">
    <property type="protein sequence ID" value="KAH7375194.1"/>
    <property type="molecule type" value="Genomic_DNA"/>
</dbReference>
<dbReference type="PANTHER" id="PTHR24148:SF73">
    <property type="entry name" value="HET DOMAIN PROTEIN (AFU_ORTHOLOGUE AFUA_8G01020)"/>
    <property type="match status" value="1"/>
</dbReference>
<organism evidence="2 3">
    <name type="scientific">Plectosphaerella cucumerina</name>
    <dbReference type="NCBI Taxonomy" id="40658"/>
    <lineage>
        <taxon>Eukaryota</taxon>
        <taxon>Fungi</taxon>
        <taxon>Dikarya</taxon>
        <taxon>Ascomycota</taxon>
        <taxon>Pezizomycotina</taxon>
        <taxon>Sordariomycetes</taxon>
        <taxon>Hypocreomycetidae</taxon>
        <taxon>Glomerellales</taxon>
        <taxon>Plectosphaerellaceae</taxon>
        <taxon>Plectosphaerella</taxon>
    </lineage>
</organism>
<dbReference type="AlphaFoldDB" id="A0A8K0TRV5"/>
<dbReference type="InterPro" id="IPR052895">
    <property type="entry name" value="HetReg/Transcr_Mod"/>
</dbReference>
<keyword evidence="3" id="KW-1185">Reference proteome</keyword>
<sequence length="645" mass="72692">MPFTEQTTGATGRRIPFLYDQIALPDDATHIRLLQLQPSGESGDEHMSAALMCTMSTAEIANPPPFEALSYVWGPPDQPRKLVSIAGIETEITKSLDTALRYLRHQSDTVTLWVDQVCINQKSVEERMKQVALMSDVYSKASKTLVWLGEAADGSDHVMDTWIDIGEQAAQLDFESHDFSAFRAMVTNDHWDLDDTWTVQIRALACEAGSRFQTFWHAFKAWQEREWFTRLWVVQEFSLSPNPVFVCGHKRVPGGHTWMANTILTEGIQLTLFEGPAAPQMADVQFVFDDPLPNFIRMWRRRQKDARGLAGGDTLLNLLRFLYIGQDKNATDPRDRVYGLLGLAVDSAKLSIMAEYGDREVQDVLVQVASALVDNGMLQVLSYSQYPKEHQDLPSWVPDWRPHLRPTFHDTKHGNYPSLFSAGGNSEIHRILLVSESRKLGLGGFTVDVIEEIGEEWRNADWADKFGAFIAEVKRFHAISLDRQGATYESEERRAEAVWRIPVADMGYDSLAPWNRQRATPADVGKQFEACEAYCEAMNRVDVGDDWRGLLAMARELRPLAFKFRQNMGTVEGKRPFLTRSGFLGMAVSGCCPEDVVVVFRGGSVPYVLRPLPRGEFQLLGEAYCDGVMDGEIVGQRPVEDFILV</sequence>
<protein>
    <submittedName>
        <fullName evidence="2">Heterokaryon incompatibility protein</fullName>
    </submittedName>
</protein>
<gene>
    <name evidence="2" type="ORF">B0T11DRAFT_6878</name>
</gene>
<feature type="domain" description="Heterokaryon incompatibility" evidence="1">
    <location>
        <begin position="66"/>
        <end position="236"/>
    </location>
</feature>
<evidence type="ECO:0000313" key="3">
    <source>
        <dbReference type="Proteomes" id="UP000813385"/>
    </source>
</evidence>
<dbReference type="PANTHER" id="PTHR24148">
    <property type="entry name" value="ANKYRIN REPEAT DOMAIN-CONTAINING PROTEIN 39 HOMOLOG-RELATED"/>
    <property type="match status" value="1"/>
</dbReference>
<dbReference type="OrthoDB" id="4587016at2759"/>